<keyword evidence="2" id="KW-0378">Hydrolase</keyword>
<dbReference type="PANTHER" id="PTHR31793">
    <property type="entry name" value="4-HYDROXYBENZOYL-COA THIOESTERASE FAMILY MEMBER"/>
    <property type="match status" value="1"/>
</dbReference>
<dbReference type="Proteomes" id="UP000230551">
    <property type="component" value="Unassembled WGS sequence"/>
</dbReference>
<reference evidence="3 4" key="1">
    <citation type="journal article" date="2017" name="Infect. Genet. Evol.">
        <title>The new phylogeny of the genus Mycobacterium: The old and the news.</title>
        <authorList>
            <person name="Tortoli E."/>
            <person name="Fedrizzi T."/>
            <person name="Meehan C.J."/>
            <person name="Trovato A."/>
            <person name="Grottola A."/>
            <person name="Giacobazzi E."/>
            <person name="Serpini G.F."/>
            <person name="Tagliazucchi S."/>
            <person name="Fabio A."/>
            <person name="Bettua C."/>
            <person name="Bertorelli R."/>
            <person name="Frascaro F."/>
            <person name="De Sanctis V."/>
            <person name="Pecorari M."/>
            <person name="Jousson O."/>
            <person name="Segata N."/>
            <person name="Cirillo D.M."/>
        </authorList>
    </citation>
    <scope>NUCLEOTIDE SEQUENCE [LARGE SCALE GENOMIC DNA]</scope>
    <source>
        <strain evidence="3 4">CIP1034565</strain>
    </source>
</reference>
<dbReference type="InterPro" id="IPR029069">
    <property type="entry name" value="HotDog_dom_sf"/>
</dbReference>
<name>A0A2G5PG65_9MYCO</name>
<dbReference type="AlphaFoldDB" id="A0A2G5PG65"/>
<dbReference type="EMBL" id="PDCN02000002">
    <property type="protein sequence ID" value="PIB77309.1"/>
    <property type="molecule type" value="Genomic_DNA"/>
</dbReference>
<proteinExistence type="inferred from homology"/>
<keyword evidence="4" id="KW-1185">Reference proteome</keyword>
<sequence length="141" mass="15859">MTTTADYRYFLPITTRWMDNDVYGHVNNVTYYSYFDTVANHYLIAEGGLDIHGSPVIGLVVESKCSYHAPVAYPDELRAGLRVDRLGNRSVTYGIAIFTSDGETAAASGYFTHVFVDRETRRATPIPDRMRAALERIRVGE</sequence>
<dbReference type="OrthoDB" id="9799036at2"/>
<evidence type="ECO:0000313" key="3">
    <source>
        <dbReference type="EMBL" id="PIB77309.1"/>
    </source>
</evidence>
<comment type="caution">
    <text evidence="3">The sequence shown here is derived from an EMBL/GenBank/DDBJ whole genome shotgun (WGS) entry which is preliminary data.</text>
</comment>
<dbReference type="SUPFAM" id="SSF54637">
    <property type="entry name" value="Thioesterase/thiol ester dehydrase-isomerase"/>
    <property type="match status" value="1"/>
</dbReference>
<evidence type="ECO:0000256" key="2">
    <source>
        <dbReference type="ARBA" id="ARBA00022801"/>
    </source>
</evidence>
<evidence type="ECO:0000313" key="4">
    <source>
        <dbReference type="Proteomes" id="UP000230551"/>
    </source>
</evidence>
<dbReference type="InterPro" id="IPR050563">
    <property type="entry name" value="4-hydroxybenzoyl-CoA_TE"/>
</dbReference>
<comment type="similarity">
    <text evidence="1">Belongs to the 4-hydroxybenzoyl-CoA thioesterase family.</text>
</comment>
<dbReference type="RefSeq" id="WP_090587919.1">
    <property type="nucleotide sequence ID" value="NZ_CP104302.1"/>
</dbReference>
<organism evidence="3 4">
    <name type="scientific">Mycolicibacterium brumae</name>
    <dbReference type="NCBI Taxonomy" id="85968"/>
    <lineage>
        <taxon>Bacteria</taxon>
        <taxon>Bacillati</taxon>
        <taxon>Actinomycetota</taxon>
        <taxon>Actinomycetes</taxon>
        <taxon>Mycobacteriales</taxon>
        <taxon>Mycobacteriaceae</taxon>
        <taxon>Mycolicibacterium</taxon>
    </lineage>
</organism>
<dbReference type="CDD" id="cd00586">
    <property type="entry name" value="4HBT"/>
    <property type="match status" value="1"/>
</dbReference>
<dbReference type="PANTHER" id="PTHR31793:SF27">
    <property type="entry name" value="NOVEL THIOESTERASE SUPERFAMILY DOMAIN AND SAPOSIN A-TYPE DOMAIN CONTAINING PROTEIN (0610012H03RIK)"/>
    <property type="match status" value="1"/>
</dbReference>
<dbReference type="STRING" id="85968.GCA_900073015_01347"/>
<accession>A0A2G5PG65</accession>
<dbReference type="GO" id="GO:0047617">
    <property type="term" value="F:fatty acyl-CoA hydrolase activity"/>
    <property type="evidence" value="ECO:0007669"/>
    <property type="project" value="TreeGrafter"/>
</dbReference>
<evidence type="ECO:0000256" key="1">
    <source>
        <dbReference type="ARBA" id="ARBA00005953"/>
    </source>
</evidence>
<protein>
    <submittedName>
        <fullName evidence="3">Acyl-CoA thioesterase</fullName>
    </submittedName>
</protein>
<dbReference type="Pfam" id="PF13279">
    <property type="entry name" value="4HBT_2"/>
    <property type="match status" value="1"/>
</dbReference>
<gene>
    <name evidence="3" type="ORF">CQY22_003030</name>
</gene>
<dbReference type="Gene3D" id="3.10.129.10">
    <property type="entry name" value="Hotdog Thioesterase"/>
    <property type="match status" value="1"/>
</dbReference>